<protein>
    <submittedName>
        <fullName evidence="1">Uncharacterized protein</fullName>
    </submittedName>
</protein>
<feature type="non-terminal residue" evidence="1">
    <location>
        <position position="1"/>
    </location>
</feature>
<sequence>MASFRRIILQNRQRSSSTKNVIGVSPEPYLDLISNPFNKRQWNYLSFGPSYIRLNQSAIRPKCQQETEIKNQHKDIYSKVENHLTGHPHRIPRNNIIFKQYSDHLLAYLNQIYFSPLSYKDQLISREQAQILGSIRRIIINMNLIIRVTDKGNNFYIGSANEFEKKAQTFFFDTNAFVELSSNPFNEIFDKVVQLLGALHQKGLIRKWQYEQMMPDRTKCELAHLYFNPKTHKDGIPVRPIESTIHASTTKISKFLDKILRPIFDDKCKDTTIIDGASLITELS</sequence>
<organism evidence="1 2">
    <name type="scientific">Rotaria socialis</name>
    <dbReference type="NCBI Taxonomy" id="392032"/>
    <lineage>
        <taxon>Eukaryota</taxon>
        <taxon>Metazoa</taxon>
        <taxon>Spiralia</taxon>
        <taxon>Gnathifera</taxon>
        <taxon>Rotifera</taxon>
        <taxon>Eurotatoria</taxon>
        <taxon>Bdelloidea</taxon>
        <taxon>Philodinida</taxon>
        <taxon>Philodinidae</taxon>
        <taxon>Rotaria</taxon>
    </lineage>
</organism>
<dbReference type="AlphaFoldDB" id="A0A821Z5T5"/>
<evidence type="ECO:0000313" key="2">
    <source>
        <dbReference type="Proteomes" id="UP000663848"/>
    </source>
</evidence>
<gene>
    <name evidence="1" type="ORF">QYT958_LOCUS35322</name>
</gene>
<name>A0A821Z5T5_9BILA</name>
<accession>A0A821Z5T5</accession>
<comment type="caution">
    <text evidence="1">The sequence shown here is derived from an EMBL/GenBank/DDBJ whole genome shotgun (WGS) entry which is preliminary data.</text>
</comment>
<dbReference type="Proteomes" id="UP000663848">
    <property type="component" value="Unassembled WGS sequence"/>
</dbReference>
<proteinExistence type="predicted"/>
<evidence type="ECO:0000313" key="1">
    <source>
        <dbReference type="EMBL" id="CAF4972192.1"/>
    </source>
</evidence>
<reference evidence="1" key="1">
    <citation type="submission" date="2021-02" db="EMBL/GenBank/DDBJ databases">
        <authorList>
            <person name="Nowell W R."/>
        </authorList>
    </citation>
    <scope>NUCLEOTIDE SEQUENCE</scope>
</reference>
<dbReference type="EMBL" id="CAJOBR010026603">
    <property type="protein sequence ID" value="CAF4972192.1"/>
    <property type="molecule type" value="Genomic_DNA"/>
</dbReference>